<gene>
    <name evidence="1" type="ORF">FYZ43_03200</name>
</gene>
<organism evidence="1 2">
    <name type="scientific">Mobiluncus mulieris</name>
    <dbReference type="NCBI Taxonomy" id="2052"/>
    <lineage>
        <taxon>Bacteria</taxon>
        <taxon>Bacillati</taxon>
        <taxon>Actinomycetota</taxon>
        <taxon>Actinomycetes</taxon>
        <taxon>Actinomycetales</taxon>
        <taxon>Actinomycetaceae</taxon>
        <taxon>Mobiluncus</taxon>
    </lineage>
</organism>
<reference evidence="1 2" key="1">
    <citation type="submission" date="2019-08" db="EMBL/GenBank/DDBJ databases">
        <title>Comparison of rpoB and gyrB Sequences from Mobiluncus Species and Development of a Multiplex PCR Method for Clinical Detection of Mobiluncus curtisii and Mobiluncus mulieris.</title>
        <authorList>
            <person name="Yang L."/>
            <person name="Shen Y."/>
            <person name="Xu G."/>
            <person name="Shu L.-B."/>
            <person name="Hu J."/>
            <person name="Zhang R."/>
            <person name="Wang Y."/>
            <person name="Zhou H.-W."/>
            <person name="Zhang X."/>
        </authorList>
    </citation>
    <scope>NUCLEOTIDE SEQUENCE [LARGE SCALE GENOMIC DNA]</scope>
    <source>
        <strain evidence="1 2">M26</strain>
    </source>
</reference>
<dbReference type="Proteomes" id="UP001209486">
    <property type="component" value="Unassembled WGS sequence"/>
</dbReference>
<proteinExistence type="predicted"/>
<comment type="caution">
    <text evidence="1">The sequence shown here is derived from an EMBL/GenBank/DDBJ whole genome shotgun (WGS) entry which is preliminary data.</text>
</comment>
<dbReference type="AlphaFoldDB" id="A0ABD4TWU9"/>
<protein>
    <submittedName>
        <fullName evidence="1">Uncharacterized protein</fullName>
    </submittedName>
</protein>
<accession>A0ABD4TWU9</accession>
<evidence type="ECO:0000313" key="1">
    <source>
        <dbReference type="EMBL" id="MCU9968430.1"/>
    </source>
</evidence>
<name>A0ABD4TWU9_9ACTO</name>
<dbReference type="EMBL" id="VSZY01000003">
    <property type="protein sequence ID" value="MCU9968430.1"/>
    <property type="molecule type" value="Genomic_DNA"/>
</dbReference>
<evidence type="ECO:0000313" key="2">
    <source>
        <dbReference type="Proteomes" id="UP001209486"/>
    </source>
</evidence>
<sequence length="120" mass="11399">MGGWAGVVGGAGLLAFPSAALPFTGVIPGTGTGLGGRLTGAVGFAVAPPSFDVAAGRNTGRAEPLVFVSVTKGVGWDLLPVRASVTMGTPIAPGFACSGAGFTGDAGFATCAGFGFPPGA</sequence>